<dbReference type="Gene3D" id="1.20.272.10">
    <property type="match status" value="1"/>
</dbReference>
<protein>
    <recommendedName>
        <fullName evidence="2">DNA polymerase III subunit delta</fullName>
        <ecNumber evidence="1">2.7.7.7</ecNumber>
    </recommendedName>
</protein>
<keyword evidence="4" id="KW-0548">Nucleotidyltransferase</keyword>
<evidence type="ECO:0000259" key="9">
    <source>
        <dbReference type="Pfam" id="PF06144"/>
    </source>
</evidence>
<dbReference type="EMBL" id="CP019699">
    <property type="protein sequence ID" value="AQS55329.1"/>
    <property type="molecule type" value="Genomic_DNA"/>
</dbReference>
<keyword evidence="6" id="KW-0239">DNA-directed DNA polymerase</keyword>
<dbReference type="STRING" id="1471761.B0W44_05560"/>
<dbReference type="EC" id="2.7.7.7" evidence="1"/>
<keyword evidence="12" id="KW-1185">Reference proteome</keyword>
<proteinExistence type="inferred from homology"/>
<dbReference type="InterPro" id="IPR048466">
    <property type="entry name" value="DNA_pol3_delta-like_C"/>
</dbReference>
<feature type="domain" description="DNA polymerase III delta N-terminal" evidence="9">
    <location>
        <begin position="30"/>
        <end position="155"/>
    </location>
</feature>
<evidence type="ECO:0000256" key="7">
    <source>
        <dbReference type="ARBA" id="ARBA00034754"/>
    </source>
</evidence>
<dbReference type="InterPro" id="IPR008921">
    <property type="entry name" value="DNA_pol3_clamp-load_cplx_C"/>
</dbReference>
<dbReference type="InterPro" id="IPR010372">
    <property type="entry name" value="DNA_pol3_delta_N"/>
</dbReference>
<evidence type="ECO:0000256" key="3">
    <source>
        <dbReference type="ARBA" id="ARBA00022679"/>
    </source>
</evidence>
<evidence type="ECO:0000256" key="4">
    <source>
        <dbReference type="ARBA" id="ARBA00022695"/>
    </source>
</evidence>
<dbReference type="Gene3D" id="1.10.8.60">
    <property type="match status" value="1"/>
</dbReference>
<dbReference type="PANTHER" id="PTHR34388:SF1">
    <property type="entry name" value="DNA POLYMERASE III SUBUNIT DELTA"/>
    <property type="match status" value="1"/>
</dbReference>
<comment type="catalytic activity">
    <reaction evidence="8">
        <text>DNA(n) + a 2'-deoxyribonucleoside 5'-triphosphate = DNA(n+1) + diphosphate</text>
        <dbReference type="Rhea" id="RHEA:22508"/>
        <dbReference type="Rhea" id="RHEA-COMP:17339"/>
        <dbReference type="Rhea" id="RHEA-COMP:17340"/>
        <dbReference type="ChEBI" id="CHEBI:33019"/>
        <dbReference type="ChEBI" id="CHEBI:61560"/>
        <dbReference type="ChEBI" id="CHEBI:173112"/>
        <dbReference type="EC" id="2.7.7.7"/>
    </reaction>
</comment>
<evidence type="ECO:0000256" key="1">
    <source>
        <dbReference type="ARBA" id="ARBA00012417"/>
    </source>
</evidence>
<feature type="domain" description="DNA polymerase III delta subunit-like C-terminal" evidence="10">
    <location>
        <begin position="228"/>
        <end position="347"/>
    </location>
</feature>
<dbReference type="PANTHER" id="PTHR34388">
    <property type="entry name" value="DNA POLYMERASE III SUBUNIT DELTA"/>
    <property type="match status" value="1"/>
</dbReference>
<dbReference type="GO" id="GO:0009360">
    <property type="term" value="C:DNA polymerase III complex"/>
    <property type="evidence" value="ECO:0007669"/>
    <property type="project" value="InterPro"/>
</dbReference>
<keyword evidence="3" id="KW-0808">Transferase</keyword>
<sequence>MYRTHCRLGERSLYREIAKQIQQGKWRPFYVLCGTETFLMEEMIAHMKTHALRDADDTYNYSALDLEQVPVESLVQEAETLPFIGEKRLVVGRNAWFLTGSTGRAEVKHDVDALLAYAQSPLDSSIVVLTVPHAKLDERKKVVKQLKKWATVVRFTPLERGELRAWIKRKVSQFGARIEADAVERLIQLVGTELRLIYQECIKLATYVGEGGVVTSRHIDDIVPRSLEEDIFKLVDCIGRTDIEGALGVFYDLLKKREEPLKILSLIARQFRIMLQVKELSSRGFSQKQVASMLGLHPYPVKIASQQGKLFSEQALRALLLEANHADYAIKSGYKDKTLAVEWYIMRVNRWVKA</sequence>
<organism evidence="11 12">
    <name type="scientific">Novibacillus thermophilus</name>
    <dbReference type="NCBI Taxonomy" id="1471761"/>
    <lineage>
        <taxon>Bacteria</taxon>
        <taxon>Bacillati</taxon>
        <taxon>Bacillota</taxon>
        <taxon>Bacilli</taxon>
        <taxon>Bacillales</taxon>
        <taxon>Thermoactinomycetaceae</taxon>
        <taxon>Novibacillus</taxon>
    </lineage>
</organism>
<dbReference type="InterPro" id="IPR005790">
    <property type="entry name" value="DNA_polIII_delta"/>
</dbReference>
<gene>
    <name evidence="11" type="ORF">B0W44_05560</name>
</gene>
<name>A0A1U9K5K2_9BACL</name>
<dbReference type="Pfam" id="PF06144">
    <property type="entry name" value="DNA_pol3_delta"/>
    <property type="match status" value="1"/>
</dbReference>
<dbReference type="AlphaFoldDB" id="A0A1U9K5K2"/>
<evidence type="ECO:0000259" key="10">
    <source>
        <dbReference type="Pfam" id="PF21694"/>
    </source>
</evidence>
<dbReference type="Pfam" id="PF21694">
    <property type="entry name" value="DNA_pol3_delta_C"/>
    <property type="match status" value="1"/>
</dbReference>
<dbReference type="SUPFAM" id="SSF52540">
    <property type="entry name" value="P-loop containing nucleoside triphosphate hydrolases"/>
    <property type="match status" value="1"/>
</dbReference>
<keyword evidence="5" id="KW-0235">DNA replication</keyword>
<dbReference type="Gene3D" id="3.40.50.300">
    <property type="entry name" value="P-loop containing nucleotide triphosphate hydrolases"/>
    <property type="match status" value="1"/>
</dbReference>
<evidence type="ECO:0000256" key="2">
    <source>
        <dbReference type="ARBA" id="ARBA00017703"/>
    </source>
</evidence>
<evidence type="ECO:0000256" key="6">
    <source>
        <dbReference type="ARBA" id="ARBA00022932"/>
    </source>
</evidence>
<evidence type="ECO:0000313" key="12">
    <source>
        <dbReference type="Proteomes" id="UP000188603"/>
    </source>
</evidence>
<dbReference type="GO" id="GO:0003677">
    <property type="term" value="F:DNA binding"/>
    <property type="evidence" value="ECO:0007669"/>
    <property type="project" value="InterPro"/>
</dbReference>
<dbReference type="OrthoDB" id="9775929at2"/>
<dbReference type="SUPFAM" id="SSF48019">
    <property type="entry name" value="post-AAA+ oligomerization domain-like"/>
    <property type="match status" value="1"/>
</dbReference>
<accession>A0A1U9K5K2</accession>
<dbReference type="GO" id="GO:0003887">
    <property type="term" value="F:DNA-directed DNA polymerase activity"/>
    <property type="evidence" value="ECO:0007669"/>
    <property type="project" value="UniProtKB-KW"/>
</dbReference>
<dbReference type="InterPro" id="IPR027417">
    <property type="entry name" value="P-loop_NTPase"/>
</dbReference>
<dbReference type="Proteomes" id="UP000188603">
    <property type="component" value="Chromosome"/>
</dbReference>
<dbReference type="KEGG" id="ntr:B0W44_05560"/>
<evidence type="ECO:0000256" key="5">
    <source>
        <dbReference type="ARBA" id="ARBA00022705"/>
    </source>
</evidence>
<evidence type="ECO:0000313" key="11">
    <source>
        <dbReference type="EMBL" id="AQS55329.1"/>
    </source>
</evidence>
<dbReference type="GO" id="GO:0006261">
    <property type="term" value="P:DNA-templated DNA replication"/>
    <property type="evidence" value="ECO:0007669"/>
    <property type="project" value="TreeGrafter"/>
</dbReference>
<dbReference type="NCBIfam" id="TIGR01128">
    <property type="entry name" value="holA"/>
    <property type="match status" value="1"/>
</dbReference>
<reference evidence="11 12" key="1">
    <citation type="journal article" date="2015" name="Int. J. Syst. Evol. Microbiol.">
        <title>Novibacillus thermophilus gen. nov., sp. nov., a Gram-staining-negative and moderately thermophilic member of the family Thermoactinomycetaceae.</title>
        <authorList>
            <person name="Yang G."/>
            <person name="Chen J."/>
            <person name="Zhou S."/>
        </authorList>
    </citation>
    <scope>NUCLEOTIDE SEQUENCE [LARGE SCALE GENOMIC DNA]</scope>
    <source>
        <strain evidence="11 12">SG-1</strain>
    </source>
</reference>
<comment type="similarity">
    <text evidence="7">Belongs to the DNA polymerase HolA subunit family.</text>
</comment>
<evidence type="ECO:0000256" key="8">
    <source>
        <dbReference type="ARBA" id="ARBA00049244"/>
    </source>
</evidence>